<proteinExistence type="inferred from homology"/>
<name>A0A1S2XZV8_CICAR</name>
<evidence type="ECO:0000313" key="4">
    <source>
        <dbReference type="RefSeq" id="XP_004497106.1"/>
    </source>
</evidence>
<dbReference type="FunFam" id="1.20.1260.60:FF:000002">
    <property type="entry name" value="Vacuolar protein sorting-associated protein IST1"/>
    <property type="match status" value="1"/>
</dbReference>
<dbReference type="Proteomes" id="UP000087171">
    <property type="component" value="Chromosome Ca4"/>
</dbReference>
<dbReference type="Pfam" id="PF03398">
    <property type="entry name" value="Ist1"/>
    <property type="match status" value="1"/>
</dbReference>
<keyword evidence="3" id="KW-1185">Reference proteome</keyword>
<sequence length="381" mass="42848">MGKKLDALLGRNFKTDKFKPIVNLAISRLAVLKNQRNARLRQSRSDVLQLLQLGPDHHQRALLRVEHVIKEQNMLDVYDEIEGYCNLLIERVHLIAQQRECPDELQEAASGVLFAASRCGDFPEIQQIRAILTSRFGKEFAARAIELRNNCKVHPKIITKLSTRMSSLESRMKVLKEIASENNITLQLEQALDEQQVTNEERQKQHKSEIKEEANVHILVNEGKGDEFSDSLKGRKKYKDVADAAQAAFESAAYAAAAARAAVELSRFQSHDPDNDDDHNSSSPQPRKVFEEHDSVKAMSPLEGEEFSRNVEELEKAKDIFSSDSAADEIADSSDAEIEVDSVAIEGESGVVVLESKMQSAPFIDLEKKPFSVRTRRVHGY</sequence>
<dbReference type="STRING" id="3827.A0A1S2XZV8"/>
<dbReference type="PANTHER" id="PTHR12161:SF16">
    <property type="entry name" value="REGULATOR OF VPS4 ACTIVITY IN THE MVB PATHWAY PROTEIN"/>
    <property type="match status" value="1"/>
</dbReference>
<dbReference type="PANTHER" id="PTHR12161">
    <property type="entry name" value="IST1 FAMILY MEMBER"/>
    <property type="match status" value="1"/>
</dbReference>
<dbReference type="OrthoDB" id="29853at2759"/>
<dbReference type="eggNOG" id="KOG2027">
    <property type="taxonomic scope" value="Eukaryota"/>
</dbReference>
<comment type="similarity">
    <text evidence="1">Belongs to the IST1 family.</text>
</comment>
<reference evidence="3" key="1">
    <citation type="journal article" date="2013" name="Nat. Biotechnol.">
        <title>Draft genome sequence of chickpea (Cicer arietinum) provides a resource for trait improvement.</title>
        <authorList>
            <person name="Varshney R.K."/>
            <person name="Song C."/>
            <person name="Saxena R.K."/>
            <person name="Azam S."/>
            <person name="Yu S."/>
            <person name="Sharpe A.G."/>
            <person name="Cannon S."/>
            <person name="Baek J."/>
            <person name="Rosen B.D."/>
            <person name="Tar'an B."/>
            <person name="Millan T."/>
            <person name="Zhang X."/>
            <person name="Ramsay L.D."/>
            <person name="Iwata A."/>
            <person name="Wang Y."/>
            <person name="Nelson W."/>
            <person name="Farmer A.D."/>
            <person name="Gaur P.M."/>
            <person name="Soderlund C."/>
            <person name="Penmetsa R.V."/>
            <person name="Xu C."/>
            <person name="Bharti A.K."/>
            <person name="He W."/>
            <person name="Winter P."/>
            <person name="Zhao S."/>
            <person name="Hane J.K."/>
            <person name="Carrasquilla-Garcia N."/>
            <person name="Condie J.A."/>
            <person name="Upadhyaya H.D."/>
            <person name="Luo M.C."/>
            <person name="Thudi M."/>
            <person name="Gowda C.L."/>
            <person name="Singh N.P."/>
            <person name="Lichtenzveig J."/>
            <person name="Gali K.K."/>
            <person name="Rubio J."/>
            <person name="Nadarajan N."/>
            <person name="Dolezel J."/>
            <person name="Bansal K.C."/>
            <person name="Xu X."/>
            <person name="Edwards D."/>
            <person name="Zhang G."/>
            <person name="Kahl G."/>
            <person name="Gil J."/>
            <person name="Singh K.B."/>
            <person name="Datta S.K."/>
            <person name="Jackson S.A."/>
            <person name="Wang J."/>
            <person name="Cook D.R."/>
        </authorList>
    </citation>
    <scope>NUCLEOTIDE SEQUENCE [LARGE SCALE GENOMIC DNA]</scope>
    <source>
        <strain evidence="3">cv. CDC Frontier</strain>
    </source>
</reference>
<accession>A0A1S2XZV8</accession>
<evidence type="ECO:0000313" key="3">
    <source>
        <dbReference type="Proteomes" id="UP000087171"/>
    </source>
</evidence>
<dbReference type="GeneID" id="101503192"/>
<organism evidence="3 4">
    <name type="scientific">Cicer arietinum</name>
    <name type="common">Chickpea</name>
    <name type="synonym">Garbanzo</name>
    <dbReference type="NCBI Taxonomy" id="3827"/>
    <lineage>
        <taxon>Eukaryota</taxon>
        <taxon>Viridiplantae</taxon>
        <taxon>Streptophyta</taxon>
        <taxon>Embryophyta</taxon>
        <taxon>Tracheophyta</taxon>
        <taxon>Spermatophyta</taxon>
        <taxon>Magnoliopsida</taxon>
        <taxon>eudicotyledons</taxon>
        <taxon>Gunneridae</taxon>
        <taxon>Pentapetalae</taxon>
        <taxon>rosids</taxon>
        <taxon>fabids</taxon>
        <taxon>Fabales</taxon>
        <taxon>Fabaceae</taxon>
        <taxon>Papilionoideae</taxon>
        <taxon>50 kb inversion clade</taxon>
        <taxon>NPAAA clade</taxon>
        <taxon>Hologalegina</taxon>
        <taxon>IRL clade</taxon>
        <taxon>Cicereae</taxon>
        <taxon>Cicer</taxon>
    </lineage>
</organism>
<dbReference type="PaxDb" id="3827-XP_004497106.1"/>
<dbReference type="RefSeq" id="XP_004497106.1">
    <property type="nucleotide sequence ID" value="XM_004497049.3"/>
</dbReference>
<feature type="region of interest" description="Disordered" evidence="2">
    <location>
        <begin position="269"/>
        <end position="307"/>
    </location>
</feature>
<protein>
    <submittedName>
        <fullName evidence="4">Uncharacterized protein LOC101503192</fullName>
    </submittedName>
</protein>
<dbReference type="InterPro" id="IPR005061">
    <property type="entry name" value="Ist1"/>
</dbReference>
<dbReference type="KEGG" id="cam:101503192"/>
<dbReference type="AlphaFoldDB" id="A0A1S2XZV8"/>
<evidence type="ECO:0000256" key="2">
    <source>
        <dbReference type="SAM" id="MobiDB-lite"/>
    </source>
</evidence>
<dbReference type="GO" id="GO:0015031">
    <property type="term" value="P:protein transport"/>
    <property type="evidence" value="ECO:0007669"/>
    <property type="project" value="InterPro"/>
</dbReference>
<gene>
    <name evidence="4" type="primary">LOC101503192</name>
</gene>
<dbReference type="Gene3D" id="1.20.1260.60">
    <property type="entry name" value="Vacuolar protein sorting-associated protein Ist1"/>
    <property type="match status" value="1"/>
</dbReference>
<dbReference type="InterPro" id="IPR042277">
    <property type="entry name" value="IST1-like"/>
</dbReference>
<evidence type="ECO:0000256" key="1">
    <source>
        <dbReference type="ARBA" id="ARBA00005536"/>
    </source>
</evidence>
<reference evidence="4" key="2">
    <citation type="submission" date="2025-08" db="UniProtKB">
        <authorList>
            <consortium name="RefSeq"/>
        </authorList>
    </citation>
    <scope>IDENTIFICATION</scope>
    <source>
        <tissue evidence="4">Etiolated seedlings</tissue>
    </source>
</reference>